<dbReference type="RefSeq" id="WP_132545449.1">
    <property type="nucleotide sequence ID" value="NZ_SLWW01000010.1"/>
</dbReference>
<dbReference type="EMBL" id="SLWW01000010">
    <property type="protein sequence ID" value="TCO70261.1"/>
    <property type="molecule type" value="Genomic_DNA"/>
</dbReference>
<dbReference type="GO" id="GO:0009307">
    <property type="term" value="P:DNA restriction-modification system"/>
    <property type="evidence" value="ECO:0007669"/>
    <property type="project" value="UniProtKB-KW"/>
</dbReference>
<organism evidence="9 10">
    <name type="scientific">Rhodovulum euryhalinum</name>
    <dbReference type="NCBI Taxonomy" id="35805"/>
    <lineage>
        <taxon>Bacteria</taxon>
        <taxon>Pseudomonadati</taxon>
        <taxon>Pseudomonadota</taxon>
        <taxon>Alphaproteobacteria</taxon>
        <taxon>Rhodobacterales</taxon>
        <taxon>Paracoccaceae</taxon>
        <taxon>Rhodovulum</taxon>
    </lineage>
</organism>
<keyword evidence="2 6" id="KW-0808">Transferase</keyword>
<evidence type="ECO:0000256" key="7">
    <source>
        <dbReference type="RuleBase" id="RU000416"/>
    </source>
</evidence>
<dbReference type="Pfam" id="PF00145">
    <property type="entry name" value="DNA_methylase"/>
    <property type="match status" value="1"/>
</dbReference>
<dbReference type="Gene3D" id="3.40.50.150">
    <property type="entry name" value="Vaccinia Virus protein VP39"/>
    <property type="match status" value="1"/>
</dbReference>
<dbReference type="InterPro" id="IPR050390">
    <property type="entry name" value="C5-Methyltransferase"/>
</dbReference>
<evidence type="ECO:0000256" key="8">
    <source>
        <dbReference type="RuleBase" id="RU000417"/>
    </source>
</evidence>
<evidence type="ECO:0000256" key="6">
    <source>
        <dbReference type="PROSITE-ProRule" id="PRU01016"/>
    </source>
</evidence>
<keyword evidence="3 6" id="KW-0949">S-adenosyl-L-methionine</keyword>
<comment type="similarity">
    <text evidence="6 7">Belongs to the class I-like SAM-binding methyltransferase superfamily. C5-methyltransferase family.</text>
</comment>
<dbReference type="PANTHER" id="PTHR10629">
    <property type="entry name" value="CYTOSINE-SPECIFIC METHYLTRANSFERASE"/>
    <property type="match status" value="1"/>
</dbReference>
<keyword evidence="4" id="KW-0680">Restriction system</keyword>
<evidence type="ECO:0000256" key="3">
    <source>
        <dbReference type="ARBA" id="ARBA00022691"/>
    </source>
</evidence>
<evidence type="ECO:0000256" key="2">
    <source>
        <dbReference type="ARBA" id="ARBA00022679"/>
    </source>
</evidence>
<dbReference type="AlphaFoldDB" id="A0A4R2K9Y4"/>
<dbReference type="CDD" id="cd00315">
    <property type="entry name" value="Cyt_C5_DNA_methylase"/>
    <property type="match status" value="1"/>
</dbReference>
<reference evidence="9 10" key="1">
    <citation type="submission" date="2019-03" db="EMBL/GenBank/DDBJ databases">
        <title>Genomic Encyclopedia of Type Strains, Phase IV (KMG-IV): sequencing the most valuable type-strain genomes for metagenomic binning, comparative biology and taxonomic classification.</title>
        <authorList>
            <person name="Goeker M."/>
        </authorList>
    </citation>
    <scope>NUCLEOTIDE SEQUENCE [LARGE SCALE GENOMIC DNA]</scope>
    <source>
        <strain evidence="9 10">DSM 4868</strain>
    </source>
</reference>
<sequence length="321" mass="34948">MPRTCVEICAGAGGQALGLEAAGFEPDVLLEIDDKACETLRLNRPNWNVVEGDLREFDGTPFKGADLLAGGVPCPPFSVAGKQLGADDERDLFPEALRLVEEIQPRAVMLENVRGFMGAVFEDYRLKLKARFQELGYWSEPRLLNASDFGVPQLRPRVVIVAIREHERHHFRWPQVMQDNPKTVGETLYDMMKASGWKGAAKWKTRANDIAPTIVGGSKKHGGPDLGPTRAKRAWATLGVCGMGIANSPPDRDFVGTPRLTVEMVARLQGFPDDWKFAGRKTPAYRQVGNAFPPPVAAAVATQIAAAMDAADAENGSEQAA</sequence>
<dbReference type="Gene3D" id="3.90.120.10">
    <property type="entry name" value="DNA Methylase, subunit A, domain 2"/>
    <property type="match status" value="1"/>
</dbReference>
<protein>
    <recommendedName>
        <fullName evidence="8">Cytosine-specific methyltransferase</fullName>
        <ecNumber evidence="8">2.1.1.37</ecNumber>
    </recommendedName>
</protein>
<dbReference type="EC" id="2.1.1.37" evidence="8"/>
<dbReference type="InterPro" id="IPR029063">
    <property type="entry name" value="SAM-dependent_MTases_sf"/>
</dbReference>
<gene>
    <name evidence="9" type="ORF">EV655_11025</name>
</gene>
<comment type="catalytic activity">
    <reaction evidence="5 8">
        <text>a 2'-deoxycytidine in DNA + S-adenosyl-L-methionine = a 5-methyl-2'-deoxycytidine in DNA + S-adenosyl-L-homocysteine + H(+)</text>
        <dbReference type="Rhea" id="RHEA:13681"/>
        <dbReference type="Rhea" id="RHEA-COMP:11369"/>
        <dbReference type="Rhea" id="RHEA-COMP:11370"/>
        <dbReference type="ChEBI" id="CHEBI:15378"/>
        <dbReference type="ChEBI" id="CHEBI:57856"/>
        <dbReference type="ChEBI" id="CHEBI:59789"/>
        <dbReference type="ChEBI" id="CHEBI:85452"/>
        <dbReference type="ChEBI" id="CHEBI:85454"/>
        <dbReference type="EC" id="2.1.1.37"/>
    </reaction>
</comment>
<keyword evidence="1 6" id="KW-0489">Methyltransferase</keyword>
<dbReference type="OrthoDB" id="9813719at2"/>
<dbReference type="PROSITE" id="PS00095">
    <property type="entry name" value="C5_MTASE_2"/>
    <property type="match status" value="1"/>
</dbReference>
<feature type="active site" evidence="6">
    <location>
        <position position="74"/>
    </location>
</feature>
<dbReference type="GO" id="GO:0003677">
    <property type="term" value="F:DNA binding"/>
    <property type="evidence" value="ECO:0007669"/>
    <property type="project" value="TreeGrafter"/>
</dbReference>
<keyword evidence="10" id="KW-1185">Reference proteome</keyword>
<accession>A0A4R2K9Y4</accession>
<dbReference type="GO" id="GO:0044027">
    <property type="term" value="P:negative regulation of gene expression via chromosomal CpG island methylation"/>
    <property type="evidence" value="ECO:0007669"/>
    <property type="project" value="TreeGrafter"/>
</dbReference>
<dbReference type="InterPro" id="IPR001525">
    <property type="entry name" value="C5_MeTfrase"/>
</dbReference>
<dbReference type="PANTHER" id="PTHR10629:SF52">
    <property type="entry name" value="DNA (CYTOSINE-5)-METHYLTRANSFERASE 1"/>
    <property type="match status" value="1"/>
</dbReference>
<dbReference type="PRINTS" id="PR00105">
    <property type="entry name" value="C5METTRFRASE"/>
</dbReference>
<dbReference type="GO" id="GO:0003886">
    <property type="term" value="F:DNA (cytosine-5-)-methyltransferase activity"/>
    <property type="evidence" value="ECO:0007669"/>
    <property type="project" value="UniProtKB-EC"/>
</dbReference>
<name>A0A4R2K9Y4_9RHOB</name>
<evidence type="ECO:0000256" key="5">
    <source>
        <dbReference type="ARBA" id="ARBA00047422"/>
    </source>
</evidence>
<evidence type="ECO:0000313" key="10">
    <source>
        <dbReference type="Proteomes" id="UP000295142"/>
    </source>
</evidence>
<comment type="caution">
    <text evidence="9">The sequence shown here is derived from an EMBL/GenBank/DDBJ whole genome shotgun (WGS) entry which is preliminary data.</text>
</comment>
<dbReference type="InterPro" id="IPR018117">
    <property type="entry name" value="C5_DNA_meth_AS"/>
</dbReference>
<dbReference type="PROSITE" id="PS00094">
    <property type="entry name" value="C5_MTASE_1"/>
    <property type="match status" value="1"/>
</dbReference>
<dbReference type="PROSITE" id="PS51679">
    <property type="entry name" value="SAM_MT_C5"/>
    <property type="match status" value="1"/>
</dbReference>
<evidence type="ECO:0000256" key="1">
    <source>
        <dbReference type="ARBA" id="ARBA00022603"/>
    </source>
</evidence>
<dbReference type="Proteomes" id="UP000295142">
    <property type="component" value="Unassembled WGS sequence"/>
</dbReference>
<proteinExistence type="inferred from homology"/>
<evidence type="ECO:0000313" key="9">
    <source>
        <dbReference type="EMBL" id="TCO70261.1"/>
    </source>
</evidence>
<dbReference type="GO" id="GO:0032259">
    <property type="term" value="P:methylation"/>
    <property type="evidence" value="ECO:0007669"/>
    <property type="project" value="UniProtKB-KW"/>
</dbReference>
<dbReference type="NCBIfam" id="TIGR00675">
    <property type="entry name" value="dcm"/>
    <property type="match status" value="1"/>
</dbReference>
<dbReference type="SUPFAM" id="SSF53335">
    <property type="entry name" value="S-adenosyl-L-methionine-dependent methyltransferases"/>
    <property type="match status" value="1"/>
</dbReference>
<dbReference type="InterPro" id="IPR031303">
    <property type="entry name" value="C5_meth_CS"/>
</dbReference>
<evidence type="ECO:0000256" key="4">
    <source>
        <dbReference type="ARBA" id="ARBA00022747"/>
    </source>
</evidence>